<feature type="binding site" description="in other chain" evidence="2">
    <location>
        <position position="302"/>
    </location>
    <ligand>
        <name>carbamoyl phosphate</name>
        <dbReference type="ChEBI" id="CHEBI:58228"/>
        <note>ligand shared between two neighboring subunits</note>
    </ligand>
</feature>
<feature type="binding site" description="in other chain" evidence="2">
    <location>
        <begin position="274"/>
        <end position="275"/>
    </location>
    <ligand>
        <name>carbamoyl phosphate</name>
        <dbReference type="ChEBI" id="CHEBI:58228"/>
        <note>ligand shared between two neighboring subunits</note>
    </ligand>
</feature>
<keyword evidence="2" id="KW-0055">Arginine biosynthesis</keyword>
<dbReference type="Pfam" id="PF02729">
    <property type="entry name" value="OTCace_N"/>
    <property type="match status" value="1"/>
</dbReference>
<dbReference type="Gene3D" id="3.40.50.1370">
    <property type="entry name" value="Aspartate/ornithine carbamoyltransferase"/>
    <property type="match status" value="2"/>
</dbReference>
<comment type="function">
    <text evidence="2">Catalyzes the transfer of the carbamoyl group from carbamoyl phosphate to the delta-amino group of N(2)-succinyl-L-ornithine to produce N(2)-succinyl-L-citrulline. Is essential for arginine biosynthesis.</text>
</comment>
<dbReference type="EMBL" id="BMJS01000009">
    <property type="protein sequence ID" value="GGF95901.1"/>
    <property type="molecule type" value="Genomic_DNA"/>
</dbReference>
<dbReference type="OrthoDB" id="9802587at2"/>
<dbReference type="EC" id="2.1.3.11" evidence="2"/>
<dbReference type="PANTHER" id="PTHR45753">
    <property type="entry name" value="ORNITHINE CARBAMOYLTRANSFERASE, MITOCHONDRIAL"/>
    <property type="match status" value="1"/>
</dbReference>
<dbReference type="RefSeq" id="WP_117002177.1">
    <property type="nucleotide sequence ID" value="NZ_BMJS01000009.1"/>
</dbReference>
<evidence type="ECO:0000259" key="4">
    <source>
        <dbReference type="Pfam" id="PF02729"/>
    </source>
</evidence>
<evidence type="ECO:0000256" key="1">
    <source>
        <dbReference type="ARBA" id="ARBA00022679"/>
    </source>
</evidence>
<evidence type="ECO:0000259" key="3">
    <source>
        <dbReference type="Pfam" id="PF00185"/>
    </source>
</evidence>
<feature type="domain" description="Aspartate/ornithine carbamoyltransferase carbamoyl-P binding" evidence="4">
    <location>
        <begin position="2"/>
        <end position="159"/>
    </location>
</feature>
<proteinExistence type="inferred from homology"/>
<dbReference type="InterPro" id="IPR043696">
    <property type="entry name" value="ArgF'-like"/>
</dbReference>
<comment type="subunit">
    <text evidence="2">Homotrimer.</text>
</comment>
<evidence type="ECO:0000313" key="6">
    <source>
        <dbReference type="Proteomes" id="UP000636949"/>
    </source>
</evidence>
<dbReference type="SUPFAM" id="SSF53671">
    <property type="entry name" value="Aspartate/ornithine carbamoyltransferase"/>
    <property type="match status" value="1"/>
</dbReference>
<keyword evidence="1 2" id="KW-0808">Transferase</keyword>
<keyword evidence="6" id="KW-1185">Reference proteome</keyword>
<protein>
    <recommendedName>
        <fullName evidence="2">N-succinylornithine carbamoyltransferase</fullName>
        <ecNumber evidence="2">2.1.3.11</ecNumber>
    </recommendedName>
    <alternativeName>
        <fullName evidence="2">N-succinyl-L-ornithine transcarbamylase</fullName>
        <shortName evidence="2">SOTCase</shortName>
    </alternativeName>
</protein>
<comment type="catalytic activity">
    <reaction evidence="2">
        <text>N(2)-succinyl-L-ornithine + carbamoyl phosphate = N(2)-succinyl-L-citrulline + phosphate + H(+)</text>
        <dbReference type="Rhea" id="RHEA:25884"/>
        <dbReference type="ChEBI" id="CHEBI:15378"/>
        <dbReference type="ChEBI" id="CHEBI:43474"/>
        <dbReference type="ChEBI" id="CHEBI:58228"/>
        <dbReference type="ChEBI" id="CHEBI:58514"/>
        <dbReference type="ChEBI" id="CHEBI:58862"/>
        <dbReference type="EC" id="2.1.3.11"/>
    </reaction>
</comment>
<feature type="binding site" evidence="2">
    <location>
        <position position="178"/>
    </location>
    <ligand>
        <name>N(2)-succinyl-L-ornithine</name>
        <dbReference type="ChEBI" id="CHEBI:58514"/>
    </ligand>
</feature>
<dbReference type="GO" id="GO:0004585">
    <property type="term" value="F:ornithine carbamoyltransferase activity"/>
    <property type="evidence" value="ECO:0007669"/>
    <property type="project" value="InterPro"/>
</dbReference>
<dbReference type="HAMAP" id="MF_02235">
    <property type="entry name" value="SOTCase"/>
    <property type="match status" value="1"/>
</dbReference>
<gene>
    <name evidence="2" type="primary">argF'</name>
    <name evidence="5" type="ORF">GCM10010995_11440</name>
</gene>
<dbReference type="PRINTS" id="PR00101">
    <property type="entry name" value="ATCASE"/>
</dbReference>
<dbReference type="GO" id="GO:0019240">
    <property type="term" value="P:citrulline biosynthetic process"/>
    <property type="evidence" value="ECO:0007669"/>
    <property type="project" value="TreeGrafter"/>
</dbReference>
<dbReference type="GO" id="GO:0042450">
    <property type="term" value="P:L-arginine biosynthetic process via ornithine"/>
    <property type="evidence" value="ECO:0007669"/>
    <property type="project" value="TreeGrafter"/>
</dbReference>
<evidence type="ECO:0000313" key="5">
    <source>
        <dbReference type="EMBL" id="GGF95901.1"/>
    </source>
</evidence>
<feature type="binding site" evidence="2">
    <location>
        <position position="141"/>
    </location>
    <ligand>
        <name>N(2)-succinyl-L-ornithine</name>
        <dbReference type="ChEBI" id="CHEBI:58514"/>
    </ligand>
</feature>
<dbReference type="InterPro" id="IPR006132">
    <property type="entry name" value="Asp/Orn_carbamoyltranf_P-bd"/>
</dbReference>
<comment type="caution">
    <text evidence="5">The sequence shown here is derived from an EMBL/GenBank/DDBJ whole genome shotgun (WGS) entry which is preliminary data.</text>
</comment>
<dbReference type="PANTHER" id="PTHR45753:SF3">
    <property type="entry name" value="ORNITHINE TRANSCARBAMYLASE, MITOCHONDRIAL"/>
    <property type="match status" value="1"/>
</dbReference>
<feature type="binding site" description="in other chain" evidence="2">
    <location>
        <begin position="146"/>
        <end position="149"/>
    </location>
    <ligand>
        <name>carbamoyl phosphate</name>
        <dbReference type="ChEBI" id="CHEBI:58228"/>
        <note>ligand shared between two neighboring subunits</note>
    </ligand>
</feature>
<keyword evidence="2" id="KW-0028">Amino-acid biosynthesis</keyword>
<dbReference type="InterPro" id="IPR006130">
    <property type="entry name" value="Asp/Orn_carbamoylTrfase"/>
</dbReference>
<dbReference type="InterPro" id="IPR006131">
    <property type="entry name" value="Asp_carbamoyltransf_Asp/Orn-bd"/>
</dbReference>
<reference evidence="5" key="1">
    <citation type="journal article" date="2014" name="Int. J. Syst. Evol. Microbiol.">
        <title>Complete genome sequence of Corynebacterium casei LMG S-19264T (=DSM 44701T), isolated from a smear-ripened cheese.</title>
        <authorList>
            <consortium name="US DOE Joint Genome Institute (JGI-PGF)"/>
            <person name="Walter F."/>
            <person name="Albersmeier A."/>
            <person name="Kalinowski J."/>
            <person name="Ruckert C."/>
        </authorList>
    </citation>
    <scope>NUCLEOTIDE SEQUENCE</scope>
    <source>
        <strain evidence="5">CGMCC 1.15758</strain>
    </source>
</reference>
<sequence length="337" mass="38179">MQHYLSIKDIDNIQEAIQSCIEIKQNPYANDKLGAHKTLGVIFLNPSLRTKISTIKAAQNIGLNVLPIDVNNGWALEFSEGVVMNTDKPEHIKEAAQVIASYCDIVAIRSFAKLNDKEQDYQEQIFSAFKKHTDCPIVNLESALRHPLQSLADILTIEEYKKPKKLKKPKVVLSWAPHVNPLPHAVANSFAEGMQLMDYEFVVTHPEGYELDSEFIGDAQVIYDQDEAFKDADFIYVKNWSSTKEYGKVINTDAKWMITQENLKNTPNAKVLHCLPVRRNLVIADDVLDSECSIVIEQAENRLYAAQYVLSELVKTLKLQMSKAPLLNEKVYADEVE</sequence>
<accession>A0A8J2Z3P1</accession>
<feature type="binding site" evidence="2">
    <location>
        <position position="278"/>
    </location>
    <ligand>
        <name>N(2)-succinyl-L-ornithine</name>
        <dbReference type="ChEBI" id="CHEBI:58514"/>
    </ligand>
</feature>
<dbReference type="Proteomes" id="UP000636949">
    <property type="component" value="Unassembled WGS sequence"/>
</dbReference>
<name>A0A8J2Z3P1_9GAMM</name>
<evidence type="ECO:0000256" key="2">
    <source>
        <dbReference type="HAMAP-Rule" id="MF_02235"/>
    </source>
</evidence>
<dbReference type="Pfam" id="PF00185">
    <property type="entry name" value="OTCace"/>
    <property type="match status" value="1"/>
</dbReference>
<dbReference type="PRINTS" id="PR00100">
    <property type="entry name" value="AOTCASE"/>
</dbReference>
<dbReference type="InterPro" id="IPR036901">
    <property type="entry name" value="Asp/Orn_carbamoylTrfase_sf"/>
</dbReference>
<dbReference type="AlphaFoldDB" id="A0A8J2Z3P1"/>
<dbReference type="GO" id="GO:0016597">
    <property type="term" value="F:amino acid binding"/>
    <property type="evidence" value="ECO:0007669"/>
    <property type="project" value="InterPro"/>
</dbReference>
<feature type="binding site" evidence="2">
    <location>
        <position position="74"/>
    </location>
    <ligand>
        <name>carbamoyl phosphate</name>
        <dbReference type="ChEBI" id="CHEBI:58228"/>
        <note>ligand shared between two neighboring subunits</note>
    </ligand>
</feature>
<feature type="domain" description="Aspartate/ornithine carbamoyltransferase Asp/Orn-binding" evidence="3">
    <location>
        <begin position="186"/>
        <end position="310"/>
    </location>
</feature>
<dbReference type="UniPathway" id="UPA00068"/>
<comment type="similarity">
    <text evidence="2">Belongs to the aspartate/ornithine carbamoyltransferase superfamily. SOTCase family.</text>
</comment>
<comment type="pathway">
    <text evidence="2">Amino-acid biosynthesis; L-arginine biosynthesis.</text>
</comment>
<feature type="binding site" description="in other chain" evidence="2">
    <location>
        <position position="109"/>
    </location>
    <ligand>
        <name>carbamoyl phosphate</name>
        <dbReference type="ChEBI" id="CHEBI:58228"/>
        <note>ligand shared between two neighboring subunits</note>
    </ligand>
</feature>
<organism evidence="5 6">
    <name type="scientific">Cysteiniphilum litorale</name>
    <dbReference type="NCBI Taxonomy" id="2056700"/>
    <lineage>
        <taxon>Bacteria</taxon>
        <taxon>Pseudomonadati</taxon>
        <taxon>Pseudomonadota</taxon>
        <taxon>Gammaproteobacteria</taxon>
        <taxon>Thiotrichales</taxon>
        <taxon>Fastidiosibacteraceae</taxon>
        <taxon>Cysteiniphilum</taxon>
    </lineage>
</organism>
<feature type="binding site" evidence="2">
    <location>
        <position position="238"/>
    </location>
    <ligand>
        <name>N(2)-succinyl-L-ornithine</name>
        <dbReference type="ChEBI" id="CHEBI:58514"/>
    </ligand>
</feature>
<reference evidence="5" key="2">
    <citation type="submission" date="2020-09" db="EMBL/GenBank/DDBJ databases">
        <authorList>
            <person name="Sun Q."/>
            <person name="Zhou Y."/>
        </authorList>
    </citation>
    <scope>NUCLEOTIDE SEQUENCE</scope>
    <source>
        <strain evidence="5">CGMCC 1.15758</strain>
    </source>
</reference>
<feature type="binding site" description="in other chain" evidence="2">
    <location>
        <begin position="47"/>
        <end position="50"/>
    </location>
    <ligand>
        <name>carbamoyl phosphate</name>
        <dbReference type="ChEBI" id="CHEBI:58228"/>
        <note>ligand shared between two neighboring subunits</note>
    </ligand>
</feature>